<dbReference type="CDD" id="cd07152">
    <property type="entry name" value="ALDH_BenzADH"/>
    <property type="match status" value="1"/>
</dbReference>
<dbReference type="OrthoDB" id="6187633at2"/>
<dbReference type="SUPFAM" id="SSF53720">
    <property type="entry name" value="ALDH-like"/>
    <property type="match status" value="1"/>
</dbReference>
<dbReference type="Gene3D" id="3.40.309.10">
    <property type="entry name" value="Aldehyde Dehydrogenase, Chain A, domain 2"/>
    <property type="match status" value="1"/>
</dbReference>
<dbReference type="Proteomes" id="UP000305539">
    <property type="component" value="Unassembled WGS sequence"/>
</dbReference>
<keyword evidence="3" id="KW-0520">NAD</keyword>
<dbReference type="PROSITE" id="PS00070">
    <property type="entry name" value="ALDEHYDE_DEHYDR_CYS"/>
    <property type="match status" value="1"/>
</dbReference>
<dbReference type="Gene3D" id="3.40.605.10">
    <property type="entry name" value="Aldehyde Dehydrogenase, Chain A, domain 1"/>
    <property type="match status" value="1"/>
</dbReference>
<evidence type="ECO:0000256" key="1">
    <source>
        <dbReference type="ARBA" id="ARBA00009986"/>
    </source>
</evidence>
<gene>
    <name evidence="5" type="ORF">FAZ69_07755</name>
</gene>
<evidence type="ECO:0000259" key="4">
    <source>
        <dbReference type="Pfam" id="PF00171"/>
    </source>
</evidence>
<protein>
    <submittedName>
        <fullName evidence="5">Aldehyde dehydrogenase family protein</fullName>
    </submittedName>
</protein>
<dbReference type="GO" id="GO:0016620">
    <property type="term" value="F:oxidoreductase activity, acting on the aldehyde or oxo group of donors, NAD or NADP as acceptor"/>
    <property type="evidence" value="ECO:0007669"/>
    <property type="project" value="InterPro"/>
</dbReference>
<accession>A0A4V5PJ51</accession>
<comment type="similarity">
    <text evidence="1">Belongs to the aldehyde dehydrogenase family.</text>
</comment>
<sequence length="490" mass="51557">MSVNTSTHILDSDIWHGRLFTGTWRDGATTTDVIEPATGKYLARIGMADAEFVAASSMAAFDAQQAWAALHYDERAAVLRRAARIAEEAFDEIADWIVRESGSTRGKAAFEAQATVKALLEASALPSRAAGEVLPSVPGRLSLARRRPLGVVGVISPFNFPLYLAMRAVAPALALGNAVVLKPDPRTAVCGGFAIARLFELAGLPAGVLQVLPGDGAAGAALTSDPHIAMIQFTGSTAAGRKVGEAAGRHLKKVSLELGGKNSLIVLDDADLDLAVANTAWGAYMHQGQICMASGRVLVQRKIYDSFLKKLVAKAQSLTVGNPVTGNVTLGPLINAAQRDHVVGLLASAQKAGARIETGGGFLDLFFEPTVLSGVTAQNPVFNEEIFGPVAVVVPFDTDEEAIALANDTEYGLSMAVITPDIGRALRIGERLRTGLLHINDQTINDDVINPFGGVGASGNGTSIGGSANWEEFTQWQWLTVKGEAPLYPI</sequence>
<evidence type="ECO:0000313" key="5">
    <source>
        <dbReference type="EMBL" id="TKC90050.1"/>
    </source>
</evidence>
<reference evidence="5 6" key="1">
    <citation type="submission" date="2019-04" db="EMBL/GenBank/DDBJ databases">
        <title>Trinickia sp. 7GSK02, isolated from subtropical forest soil.</title>
        <authorList>
            <person name="Gao Z.-H."/>
            <person name="Qiu L.-H."/>
        </authorList>
    </citation>
    <scope>NUCLEOTIDE SEQUENCE [LARGE SCALE GENOMIC DNA]</scope>
    <source>
        <strain evidence="5 6">7GSK02</strain>
    </source>
</reference>
<dbReference type="InterPro" id="IPR016160">
    <property type="entry name" value="Ald_DH_CS_CYS"/>
</dbReference>
<keyword evidence="2" id="KW-0560">Oxidoreductase</keyword>
<organism evidence="5 6">
    <name type="scientific">Trinickia terrae</name>
    <dbReference type="NCBI Taxonomy" id="2571161"/>
    <lineage>
        <taxon>Bacteria</taxon>
        <taxon>Pseudomonadati</taxon>
        <taxon>Pseudomonadota</taxon>
        <taxon>Betaproteobacteria</taxon>
        <taxon>Burkholderiales</taxon>
        <taxon>Burkholderiaceae</taxon>
        <taxon>Trinickia</taxon>
    </lineage>
</organism>
<dbReference type="InterPro" id="IPR015590">
    <property type="entry name" value="Aldehyde_DH_dom"/>
</dbReference>
<evidence type="ECO:0000256" key="2">
    <source>
        <dbReference type="ARBA" id="ARBA00023002"/>
    </source>
</evidence>
<dbReference type="PANTHER" id="PTHR42986:SF1">
    <property type="entry name" value="BENZALDEHYDE DEHYDROGENASE YFMT"/>
    <property type="match status" value="1"/>
</dbReference>
<dbReference type="RefSeq" id="WP_136893380.1">
    <property type="nucleotide sequence ID" value="NZ_SWJE01000004.1"/>
</dbReference>
<dbReference type="AlphaFoldDB" id="A0A4V5PJ51"/>
<dbReference type="InterPro" id="IPR016162">
    <property type="entry name" value="Ald_DH_N"/>
</dbReference>
<feature type="domain" description="Aldehyde dehydrogenase" evidence="4">
    <location>
        <begin position="24"/>
        <end position="478"/>
    </location>
</feature>
<proteinExistence type="inferred from homology"/>
<dbReference type="EMBL" id="SWJE01000004">
    <property type="protein sequence ID" value="TKC90050.1"/>
    <property type="molecule type" value="Genomic_DNA"/>
</dbReference>
<dbReference type="InterPro" id="IPR016163">
    <property type="entry name" value="Ald_DH_C"/>
</dbReference>
<name>A0A4V5PJ51_9BURK</name>
<dbReference type="InterPro" id="IPR016161">
    <property type="entry name" value="Ald_DH/histidinol_DH"/>
</dbReference>
<dbReference type="FunFam" id="3.40.309.10:FF:000009">
    <property type="entry name" value="Aldehyde dehydrogenase A"/>
    <property type="match status" value="1"/>
</dbReference>
<dbReference type="PANTHER" id="PTHR42986">
    <property type="entry name" value="BENZALDEHYDE DEHYDROGENASE YFMT"/>
    <property type="match status" value="1"/>
</dbReference>
<comment type="caution">
    <text evidence="5">The sequence shown here is derived from an EMBL/GenBank/DDBJ whole genome shotgun (WGS) entry which is preliminary data.</text>
</comment>
<keyword evidence="6" id="KW-1185">Reference proteome</keyword>
<evidence type="ECO:0000256" key="3">
    <source>
        <dbReference type="ARBA" id="ARBA00023027"/>
    </source>
</evidence>
<evidence type="ECO:0000313" key="6">
    <source>
        <dbReference type="Proteomes" id="UP000305539"/>
    </source>
</evidence>
<dbReference type="Pfam" id="PF00171">
    <property type="entry name" value="Aldedh"/>
    <property type="match status" value="1"/>
</dbReference>